<dbReference type="PANTHER" id="PTHR33908">
    <property type="entry name" value="MANNOSYLTRANSFERASE YKCB-RELATED"/>
    <property type="match status" value="1"/>
</dbReference>
<feature type="transmembrane region" description="Helical" evidence="8">
    <location>
        <begin position="24"/>
        <end position="42"/>
    </location>
</feature>
<evidence type="ECO:0000256" key="8">
    <source>
        <dbReference type="SAM" id="Phobius"/>
    </source>
</evidence>
<comment type="caution">
    <text evidence="10">The sequence shown here is derived from an EMBL/GenBank/DDBJ whole genome shotgun (WGS) entry which is preliminary data.</text>
</comment>
<feature type="transmembrane region" description="Helical" evidence="8">
    <location>
        <begin position="408"/>
        <end position="427"/>
    </location>
</feature>
<evidence type="ECO:0000256" key="5">
    <source>
        <dbReference type="ARBA" id="ARBA00022692"/>
    </source>
</evidence>
<dbReference type="Pfam" id="PF13231">
    <property type="entry name" value="PMT_2"/>
    <property type="match status" value="1"/>
</dbReference>
<protein>
    <recommendedName>
        <fullName evidence="9">Glycosyltransferase RgtA/B/C/D-like domain-containing protein</fullName>
    </recommendedName>
</protein>
<evidence type="ECO:0000259" key="9">
    <source>
        <dbReference type="Pfam" id="PF13231"/>
    </source>
</evidence>
<feature type="transmembrane region" description="Helical" evidence="8">
    <location>
        <begin position="129"/>
        <end position="149"/>
    </location>
</feature>
<name>A0A5C6AN53_9BACT</name>
<gene>
    <name evidence="10" type="ORF">Pla108_13930</name>
</gene>
<keyword evidence="2" id="KW-1003">Cell membrane</keyword>
<dbReference type="EMBL" id="SJPR01000001">
    <property type="protein sequence ID" value="TWU00442.1"/>
    <property type="molecule type" value="Genomic_DNA"/>
</dbReference>
<keyword evidence="3" id="KW-0328">Glycosyltransferase</keyword>
<reference evidence="10 11" key="1">
    <citation type="submission" date="2019-02" db="EMBL/GenBank/DDBJ databases">
        <title>Deep-cultivation of Planctomycetes and their phenomic and genomic characterization uncovers novel biology.</title>
        <authorList>
            <person name="Wiegand S."/>
            <person name="Jogler M."/>
            <person name="Boedeker C."/>
            <person name="Pinto D."/>
            <person name="Vollmers J."/>
            <person name="Rivas-Marin E."/>
            <person name="Kohn T."/>
            <person name="Peeters S.H."/>
            <person name="Heuer A."/>
            <person name="Rast P."/>
            <person name="Oberbeckmann S."/>
            <person name="Bunk B."/>
            <person name="Jeske O."/>
            <person name="Meyerdierks A."/>
            <person name="Storesund J.E."/>
            <person name="Kallscheuer N."/>
            <person name="Luecker S."/>
            <person name="Lage O.M."/>
            <person name="Pohl T."/>
            <person name="Merkel B.J."/>
            <person name="Hornburger P."/>
            <person name="Mueller R.-W."/>
            <person name="Bruemmer F."/>
            <person name="Labrenz M."/>
            <person name="Spormann A.M."/>
            <person name="Op Den Camp H."/>
            <person name="Overmann J."/>
            <person name="Amann R."/>
            <person name="Jetten M.S.M."/>
            <person name="Mascher T."/>
            <person name="Medema M.H."/>
            <person name="Devos D.P."/>
            <person name="Kaster A.-K."/>
            <person name="Ovreas L."/>
            <person name="Rohde M."/>
            <person name="Galperin M.Y."/>
            <person name="Jogler C."/>
        </authorList>
    </citation>
    <scope>NUCLEOTIDE SEQUENCE [LARGE SCALE GENOMIC DNA]</scope>
    <source>
        <strain evidence="10 11">Pla108</strain>
    </source>
</reference>
<dbReference type="GO" id="GO:0016763">
    <property type="term" value="F:pentosyltransferase activity"/>
    <property type="evidence" value="ECO:0007669"/>
    <property type="project" value="TreeGrafter"/>
</dbReference>
<evidence type="ECO:0000256" key="6">
    <source>
        <dbReference type="ARBA" id="ARBA00022989"/>
    </source>
</evidence>
<comment type="subcellular location">
    <subcellularLocation>
        <location evidence="1">Cell membrane</location>
        <topology evidence="1">Multi-pass membrane protein</topology>
    </subcellularLocation>
</comment>
<feature type="transmembrane region" description="Helical" evidence="8">
    <location>
        <begin position="377"/>
        <end position="396"/>
    </location>
</feature>
<keyword evidence="4" id="KW-0808">Transferase</keyword>
<dbReference type="InterPro" id="IPR038731">
    <property type="entry name" value="RgtA/B/C-like"/>
</dbReference>
<sequence length="647" mass="71553">MSDMTGVARSYSRLLLLILNRPRIARGVVAAAILVHSAMLIYSACVHSPTLNEPAHLVAGLSHWEFGHFALYRVNPPLVRLVASLPVIATGYECDWSGFYDGPGARPAQSMGADFVAANGQRSHYLISIARCACIPFSWIGAIICYLWGKDLYGRPAGLLACLLWCFDPSILGHGALITPDAHCAALGVAANYTFWRWLINPTWSGTLLAGAVLGVAELSKTTLLLLYPIWPLVWVVYRWNSRNQMNARRWAREASMLLLRMVLGVAVLNSAYGFSGSFQRLGTLTFVSALLSRQTHDVPIQIPQSSLVDVPEPGNRFRNTWLGALPLPLPRDYALGIDLQQRDFEHYGRPFYLAGTWSKTGWFYYYGYALLVKEPASTILLIMLCIADSLGCLIRRSAFGFPKNRELILLLPAIVIFFTASLKTGINEHTRYVLPALPFLFIWTGRLTSFIDVSQSGTTSHLSFRSTASSTRVVPAFTLMVLAAWLVTSSCWIFPHSLSFFNEFAGGPLNGANHLLGSNLDWGQDLTYLAAELEAEREHANALCVSSFNPALVYGPALTVNADVLDSFGRPQWPLLPKSPLYISRNYERGANGFVYDSRGAKHPIYDGALSFLTTQSADKCVTYAISRYNAVIPRNVETSTQQFSR</sequence>
<feature type="transmembrane region" description="Helical" evidence="8">
    <location>
        <begin position="433"/>
        <end position="454"/>
    </location>
</feature>
<evidence type="ECO:0000313" key="11">
    <source>
        <dbReference type="Proteomes" id="UP000317421"/>
    </source>
</evidence>
<organism evidence="10 11">
    <name type="scientific">Botrimarina colliarenosi</name>
    <dbReference type="NCBI Taxonomy" id="2528001"/>
    <lineage>
        <taxon>Bacteria</taxon>
        <taxon>Pseudomonadati</taxon>
        <taxon>Planctomycetota</taxon>
        <taxon>Planctomycetia</taxon>
        <taxon>Pirellulales</taxon>
        <taxon>Lacipirellulaceae</taxon>
        <taxon>Botrimarina</taxon>
    </lineage>
</organism>
<feature type="transmembrane region" description="Helical" evidence="8">
    <location>
        <begin position="208"/>
        <end position="238"/>
    </location>
</feature>
<evidence type="ECO:0000256" key="4">
    <source>
        <dbReference type="ARBA" id="ARBA00022679"/>
    </source>
</evidence>
<keyword evidence="7 8" id="KW-0472">Membrane</keyword>
<evidence type="ECO:0000256" key="1">
    <source>
        <dbReference type="ARBA" id="ARBA00004651"/>
    </source>
</evidence>
<feature type="domain" description="Glycosyltransferase RgtA/B/C/D-like" evidence="9">
    <location>
        <begin position="131"/>
        <end position="260"/>
    </location>
</feature>
<proteinExistence type="predicted"/>
<keyword evidence="5 8" id="KW-0812">Transmembrane</keyword>
<evidence type="ECO:0000256" key="7">
    <source>
        <dbReference type="ARBA" id="ARBA00023136"/>
    </source>
</evidence>
<dbReference type="OrthoDB" id="224989at2"/>
<feature type="transmembrane region" description="Helical" evidence="8">
    <location>
        <begin position="474"/>
        <end position="496"/>
    </location>
</feature>
<dbReference type="GO" id="GO:0005886">
    <property type="term" value="C:plasma membrane"/>
    <property type="evidence" value="ECO:0007669"/>
    <property type="project" value="UniProtKB-SubCell"/>
</dbReference>
<evidence type="ECO:0000256" key="2">
    <source>
        <dbReference type="ARBA" id="ARBA00022475"/>
    </source>
</evidence>
<dbReference type="PANTHER" id="PTHR33908:SF11">
    <property type="entry name" value="MEMBRANE PROTEIN"/>
    <property type="match status" value="1"/>
</dbReference>
<evidence type="ECO:0000256" key="3">
    <source>
        <dbReference type="ARBA" id="ARBA00022676"/>
    </source>
</evidence>
<feature type="transmembrane region" description="Helical" evidence="8">
    <location>
        <begin position="258"/>
        <end position="276"/>
    </location>
</feature>
<keyword evidence="6 8" id="KW-1133">Transmembrane helix</keyword>
<dbReference type="AlphaFoldDB" id="A0A5C6AN53"/>
<keyword evidence="11" id="KW-1185">Reference proteome</keyword>
<evidence type="ECO:0000313" key="10">
    <source>
        <dbReference type="EMBL" id="TWU00442.1"/>
    </source>
</evidence>
<dbReference type="InterPro" id="IPR050297">
    <property type="entry name" value="LipidA_mod_glycosyltrf_83"/>
</dbReference>
<accession>A0A5C6AN53</accession>
<dbReference type="Proteomes" id="UP000317421">
    <property type="component" value="Unassembled WGS sequence"/>
</dbReference>
<dbReference type="GO" id="GO:0009103">
    <property type="term" value="P:lipopolysaccharide biosynthetic process"/>
    <property type="evidence" value="ECO:0007669"/>
    <property type="project" value="UniProtKB-ARBA"/>
</dbReference>